<protein>
    <submittedName>
        <fullName evidence="6">Microcystin-dependent protein</fullName>
    </submittedName>
</protein>
<dbReference type="Gene3D" id="2.150.10.10">
    <property type="entry name" value="Serralysin-like metalloprotease, C-terminal"/>
    <property type="match status" value="4"/>
</dbReference>
<comment type="subcellular location">
    <subcellularLocation>
        <location evidence="1">Secreted</location>
    </subcellularLocation>
</comment>
<evidence type="ECO:0000256" key="3">
    <source>
        <dbReference type="SAM" id="MobiDB-lite"/>
    </source>
</evidence>
<dbReference type="InterPro" id="IPR011049">
    <property type="entry name" value="Serralysin-like_metalloprot_C"/>
</dbReference>
<organism evidence="6 7">
    <name type="scientific">Brevundimonas alba</name>
    <dbReference type="NCBI Taxonomy" id="74314"/>
    <lineage>
        <taxon>Bacteria</taxon>
        <taxon>Pseudomonadati</taxon>
        <taxon>Pseudomonadota</taxon>
        <taxon>Alphaproteobacteria</taxon>
        <taxon>Caulobacterales</taxon>
        <taxon>Caulobacteraceae</taxon>
        <taxon>Brevundimonas</taxon>
    </lineage>
</organism>
<feature type="region of interest" description="Disordered" evidence="3">
    <location>
        <begin position="1"/>
        <end position="20"/>
    </location>
</feature>
<name>A0A7X6BN74_9CAUL</name>
<feature type="domain" description="Phage tail collar" evidence="4">
    <location>
        <begin position="203"/>
        <end position="257"/>
    </location>
</feature>
<evidence type="ECO:0000256" key="2">
    <source>
        <dbReference type="ARBA" id="ARBA00022525"/>
    </source>
</evidence>
<dbReference type="PANTHER" id="PTHR38340">
    <property type="entry name" value="S-LAYER PROTEIN"/>
    <property type="match status" value="1"/>
</dbReference>
<sequence>MAALQAGASPGPLAASPPVDQPSNGYLEGIAFGNTVSNLQPSLALIQVMPLSGFYPQRDGPDGSSYGFQLGQVRTTAGNFSFAENTANGATLAIQQHTALFSILGVTYGGNGVNTFRLPDLGGLLTVGAGNGPGLSNFELGEFFGSVGHNLATANMPAAAGGGGQAFSNSQESLALRWLIAVDGYFPIEGGGGTDGSADMMGALSQWAGYFEPAGFMYADGRELLISDWPALYAIIGKAYGGDGITTFRIPDLRGRTAVGADNDSPVGTVTGAETVLLNTDNLPTAAGGVGAPISNLQPTLAVTYLIATTGAFPSRGDSADSEIMYLGEVIAFAGDFTPGGYMEANGQLLSIQSNQALFALLGTTYGGNGVTTFALPNLNDRAVMGTGYNPELGYVAQGQVWGAESTTLTSADIVNIAPTIAGLQTDDTGVEQVYDRLDQSVDIQDYNLDVRGYGGATLAIGRQGGASAEDAFRIDATGASFTISGTDASGALLVAGVTVATYALSGGVLTITFANAATSALVDSVASRIAYANQSDTPPASVTLAYTFRDGNLGAQGAGGVGVHIGTTVVALTAVNDAAVARPDAVSGAEAATISGNVFSNNGSGVDSDAEGDAFTVTAVNGVGASVGVQITLPSGALLTLNADGTFAYDPNGAFAFAPGAGSGASNPPPTDSFTYTLAGGGVSTVTVTINGQDSDGDVLVGTPGNDTLDGGNGVDTVDYSGASSGVSAQLNDTIAARDGDGGFDTLVNIENLTGSAFNDLLIGSNGGNVLIGGAGSDILLGLGGNDRLVGGTGASNQLQGGLGDDTYVVDATDTIVEAAGQGYDTIETSRLNYTLNANVEALRYTGGGAFTGRGNALDNRVEGGSGDDFLSGRGGVDLLDGNTGSDTADYGQAAGAVTASLFEGAASNDGDGSTDTLSEIENIQGSAFGDRLTGDGSVNRLTGGSGDDTLEGRGGADLLFGGTGSDTASYALAGSAVLVQLGLNTAHDGEGGIDTLNAIENVTGSDFNDTLFGDGAANVLSGGLGADVLIGLDGNDTLRGGSGAANQLQGGAGDDRYILDASDTIVELAGEGVDTVEARVGSYTLGNNVENLIYSGSGKFIGAGNALNNVLTGGALNDIFSGKGGNDTINGGLGTDEVQLRGVAANYTITAEGAGYRIVDNVAGRDGSTFVTSVEVLRFSNNTTTTLVYPPAGPAPLEPSEKGAGAQVLPTVHDDGFVLPAIVDDQPLVLPGAEALKFIDEPLVLPGADDTDPLFLPVDARLDSHHAFIGDWMITLDPDGQLAGLPAYRENGWF</sequence>
<keyword evidence="7" id="KW-1185">Reference proteome</keyword>
<dbReference type="InterPro" id="IPR037053">
    <property type="entry name" value="Phage_tail_collar_dom_sf"/>
</dbReference>
<dbReference type="InterPro" id="IPR011083">
    <property type="entry name" value="Phage_tail_collar_dom"/>
</dbReference>
<keyword evidence="2" id="KW-0964">Secreted</keyword>
<dbReference type="SUPFAM" id="SSF88874">
    <property type="entry name" value="Receptor-binding domain of short tail fibre protein gp12"/>
    <property type="match status" value="3"/>
</dbReference>
<feature type="domain" description="Phage tail collar" evidence="4">
    <location>
        <begin position="328"/>
        <end position="383"/>
    </location>
</feature>
<accession>A0A7X6BN74</accession>
<dbReference type="Pfam" id="PF07484">
    <property type="entry name" value="Collar"/>
    <property type="match status" value="3"/>
</dbReference>
<feature type="compositionally biased region" description="Low complexity" evidence="3">
    <location>
        <begin position="1"/>
        <end position="18"/>
    </location>
</feature>
<evidence type="ECO:0000256" key="1">
    <source>
        <dbReference type="ARBA" id="ARBA00004613"/>
    </source>
</evidence>
<evidence type="ECO:0000259" key="5">
    <source>
        <dbReference type="Pfam" id="PF17803"/>
    </source>
</evidence>
<dbReference type="Pfam" id="PF17803">
    <property type="entry name" value="Cadherin_4"/>
    <property type="match status" value="1"/>
</dbReference>
<dbReference type="InterPro" id="IPR050557">
    <property type="entry name" value="RTX_toxin/Mannuronan_C5-epim"/>
</dbReference>
<evidence type="ECO:0000313" key="7">
    <source>
        <dbReference type="Proteomes" id="UP000587415"/>
    </source>
</evidence>
<dbReference type="EMBL" id="JAATJM010000001">
    <property type="protein sequence ID" value="NJC41137.1"/>
    <property type="molecule type" value="Genomic_DNA"/>
</dbReference>
<reference evidence="6 7" key="1">
    <citation type="submission" date="2020-03" db="EMBL/GenBank/DDBJ databases">
        <title>Genomic Encyclopedia of Type Strains, Phase IV (KMG-IV): sequencing the most valuable type-strain genomes for metagenomic binning, comparative biology and taxonomic classification.</title>
        <authorList>
            <person name="Goeker M."/>
        </authorList>
    </citation>
    <scope>NUCLEOTIDE SEQUENCE [LARGE SCALE GENOMIC DNA]</scope>
    <source>
        <strain evidence="6 7">DSM 4736</strain>
    </source>
</reference>
<dbReference type="InterPro" id="IPR040853">
    <property type="entry name" value="RapA2_cadherin-like"/>
</dbReference>
<dbReference type="InterPro" id="IPR001343">
    <property type="entry name" value="Hemolysn_Ca-bd"/>
</dbReference>
<dbReference type="Pfam" id="PF00353">
    <property type="entry name" value="HemolysinCabind"/>
    <property type="match status" value="6"/>
</dbReference>
<dbReference type="RefSeq" id="WP_168045993.1">
    <property type="nucleotide sequence ID" value="NZ_JAATJM010000001.1"/>
</dbReference>
<dbReference type="PROSITE" id="PS00330">
    <property type="entry name" value="HEMOLYSIN_CALCIUM"/>
    <property type="match status" value="1"/>
</dbReference>
<feature type="domain" description="RapA2 cadherin-like" evidence="5">
    <location>
        <begin position="568"/>
        <end position="650"/>
    </location>
</feature>
<dbReference type="PANTHER" id="PTHR38340:SF1">
    <property type="entry name" value="S-LAYER PROTEIN"/>
    <property type="match status" value="1"/>
</dbReference>
<dbReference type="Gene3D" id="3.90.1340.10">
    <property type="entry name" value="Phage tail collar domain"/>
    <property type="match status" value="3"/>
</dbReference>
<proteinExistence type="predicted"/>
<evidence type="ECO:0000313" key="6">
    <source>
        <dbReference type="EMBL" id="NJC41137.1"/>
    </source>
</evidence>
<dbReference type="GO" id="GO:0005576">
    <property type="term" value="C:extracellular region"/>
    <property type="evidence" value="ECO:0007669"/>
    <property type="project" value="UniProtKB-SubCell"/>
</dbReference>
<dbReference type="SUPFAM" id="SSF51120">
    <property type="entry name" value="beta-Roll"/>
    <property type="match status" value="4"/>
</dbReference>
<dbReference type="PRINTS" id="PR00313">
    <property type="entry name" value="CABNDNGRPT"/>
</dbReference>
<dbReference type="GO" id="GO:0005509">
    <property type="term" value="F:calcium ion binding"/>
    <property type="evidence" value="ECO:0007669"/>
    <property type="project" value="InterPro"/>
</dbReference>
<feature type="domain" description="Phage tail collar" evidence="4">
    <location>
        <begin position="71"/>
        <end position="123"/>
    </location>
</feature>
<comment type="caution">
    <text evidence="6">The sequence shown here is derived from an EMBL/GenBank/DDBJ whole genome shotgun (WGS) entry which is preliminary data.</text>
</comment>
<dbReference type="Proteomes" id="UP000587415">
    <property type="component" value="Unassembled WGS sequence"/>
</dbReference>
<gene>
    <name evidence="6" type="ORF">GGQ87_001395</name>
</gene>
<dbReference type="InterPro" id="IPR018511">
    <property type="entry name" value="Hemolysin-typ_Ca-bd_CS"/>
</dbReference>
<evidence type="ECO:0000259" key="4">
    <source>
        <dbReference type="Pfam" id="PF07484"/>
    </source>
</evidence>